<keyword evidence="2" id="KW-1185">Reference proteome</keyword>
<proteinExistence type="predicted"/>
<dbReference type="KEGG" id="hdt:HYPDE_24168"/>
<sequence>MVDTTAVIITAWVTSVAITAEAATTQRRVIIADTHIAITADMAITIPTIGVSGTADGTPMVSARAGAGRTITMSSFGFATETGKSDRKPIRTATSDVAVFFFV</sequence>
<organism evidence="1 2">
    <name type="scientific">Hyphomicrobium denitrificans 1NES1</name>
    <dbReference type="NCBI Taxonomy" id="670307"/>
    <lineage>
        <taxon>Bacteria</taxon>
        <taxon>Pseudomonadati</taxon>
        <taxon>Pseudomonadota</taxon>
        <taxon>Alphaproteobacteria</taxon>
        <taxon>Hyphomicrobiales</taxon>
        <taxon>Hyphomicrobiaceae</taxon>
        <taxon>Hyphomicrobium</taxon>
    </lineage>
</organism>
<dbReference type="RefSeq" id="WP_015596557.1">
    <property type="nucleotide sequence ID" value="NC_021172.1"/>
</dbReference>
<dbReference type="EMBL" id="CP005587">
    <property type="protein sequence ID" value="AGK56519.1"/>
    <property type="molecule type" value="Genomic_DNA"/>
</dbReference>
<protein>
    <submittedName>
        <fullName evidence="1">Uncharacterized protein</fullName>
    </submittedName>
</protein>
<name>N0AZH7_9HYPH</name>
<reference evidence="1 2" key="1">
    <citation type="journal article" date="2013" name="Genome Announc.">
        <title>Genome sequences for three denitrifying bacterial strains isolated from a uranium- and nitrate-contaminated subsurface environment.</title>
        <authorList>
            <person name="Venkatramanan R."/>
            <person name="Prakash O."/>
            <person name="Woyke T."/>
            <person name="Chain P."/>
            <person name="Goodwin L.A."/>
            <person name="Watson D."/>
            <person name="Brooks S."/>
            <person name="Kostka J.E."/>
            <person name="Green S.J."/>
        </authorList>
    </citation>
    <scope>NUCLEOTIDE SEQUENCE [LARGE SCALE GENOMIC DNA]</scope>
    <source>
        <strain evidence="1 2">1NES1</strain>
    </source>
</reference>
<gene>
    <name evidence="1" type="ORF">HYPDE_24168</name>
</gene>
<accession>N0AZH7</accession>
<evidence type="ECO:0000313" key="1">
    <source>
        <dbReference type="EMBL" id="AGK56519.1"/>
    </source>
</evidence>
<dbReference type="Proteomes" id="UP000005952">
    <property type="component" value="Chromosome"/>
</dbReference>
<evidence type="ECO:0000313" key="2">
    <source>
        <dbReference type="Proteomes" id="UP000005952"/>
    </source>
</evidence>
<dbReference type="HOGENOM" id="CLU_2259934_0_0_5"/>
<dbReference type="AlphaFoldDB" id="N0AZH7"/>